<keyword evidence="1" id="KW-0472">Membrane</keyword>
<dbReference type="PANTHER" id="PTHR38442">
    <property type="entry name" value="INNER MEMBRANE PROTEIN-RELATED"/>
    <property type="match status" value="1"/>
</dbReference>
<evidence type="ECO:0000313" key="3">
    <source>
        <dbReference type="Proteomes" id="UP000317894"/>
    </source>
</evidence>
<dbReference type="OrthoDB" id="9769590at2"/>
<dbReference type="GO" id="GO:0005886">
    <property type="term" value="C:plasma membrane"/>
    <property type="evidence" value="ECO:0007669"/>
    <property type="project" value="TreeGrafter"/>
</dbReference>
<reference evidence="2 3" key="1">
    <citation type="submission" date="2019-07" db="EMBL/GenBank/DDBJ databases">
        <title>Novel species isolated from glacier.</title>
        <authorList>
            <person name="Liu Q."/>
            <person name="Xin Y.-H."/>
        </authorList>
    </citation>
    <scope>NUCLEOTIDE SEQUENCE [LARGE SCALE GENOMIC DNA]</scope>
    <source>
        <strain evidence="2 3">LB1R16</strain>
    </source>
</reference>
<gene>
    <name evidence="2" type="ORF">FMM06_08280</name>
</gene>
<evidence type="ECO:0000313" key="2">
    <source>
        <dbReference type="EMBL" id="TRW18094.1"/>
    </source>
</evidence>
<evidence type="ECO:0000256" key="1">
    <source>
        <dbReference type="SAM" id="Phobius"/>
    </source>
</evidence>
<name>A0A552UIR7_9SPHN</name>
<organism evidence="2 3">
    <name type="scientific">Glacieibacterium frigidum</name>
    <dbReference type="NCBI Taxonomy" id="2593303"/>
    <lineage>
        <taxon>Bacteria</taxon>
        <taxon>Pseudomonadati</taxon>
        <taxon>Pseudomonadota</taxon>
        <taxon>Alphaproteobacteria</taxon>
        <taxon>Sphingomonadales</taxon>
        <taxon>Sphingosinicellaceae</taxon>
        <taxon>Glacieibacterium</taxon>
    </lineage>
</organism>
<keyword evidence="3" id="KW-1185">Reference proteome</keyword>
<dbReference type="EMBL" id="VJWA01000001">
    <property type="protein sequence ID" value="TRW18094.1"/>
    <property type="molecule type" value="Genomic_DNA"/>
</dbReference>
<proteinExistence type="predicted"/>
<dbReference type="InterPro" id="IPR007383">
    <property type="entry name" value="DUF445"/>
</dbReference>
<keyword evidence="1" id="KW-1133">Transmembrane helix</keyword>
<comment type="caution">
    <text evidence="2">The sequence shown here is derived from an EMBL/GenBank/DDBJ whole genome shotgun (WGS) entry which is preliminary data.</text>
</comment>
<dbReference type="PANTHER" id="PTHR38442:SF1">
    <property type="entry name" value="INNER MEMBRANE PROTEIN"/>
    <property type="match status" value="1"/>
</dbReference>
<accession>A0A552UIR7</accession>
<protein>
    <submittedName>
        <fullName evidence="2">DUF445 domain-containing protein</fullName>
    </submittedName>
</protein>
<dbReference type="Pfam" id="PF04286">
    <property type="entry name" value="DUF445"/>
    <property type="match status" value="2"/>
</dbReference>
<keyword evidence="1" id="KW-0812">Transmembrane</keyword>
<feature type="transmembrane region" description="Helical" evidence="1">
    <location>
        <begin position="51"/>
        <end position="71"/>
    </location>
</feature>
<sequence>MAAMSSGRRRARHRSRRSELTGVMDAPAKHSLIESPFALVGATTPFHRMRLIATLLLVVMAAGWVTVLLLVPRYPEWVVQLAYARAFFEAAMIGGLADWFAVTALFRHPLGLPIPHTAIIPSNKDRIGDSLAVFLKENFLTPGVVARRLEGFDLAGALGRWLTAPPTRADIKAGRLRRALSKLLLQFADALDGEVMAQLIGVTITDRLRDRAVAPMLGRLLRPLIDAGRHEPFVEALLIIAMESVDARQEEIHAAVAARAPKYMPGFVDRGYAKAFIDAVQDHLYAMTDDAADRQRRDATAIAQGFRERLAALEGQGALPPPPTALLALGRDHPDRRALTDRLRAIADDLSDPTSNAARQVEAVKLELIDSPAVAALFASLWVSVKSMLSDAVANPGDTGQGRVASAAGQVILDNTALADAINTLARRAAVSVVGSYGDAIVRLVSDTIRGWDAATVTEKLETAVGRDLQYIRINGTVIGGLVGVAIHAAAAAF</sequence>
<dbReference type="AlphaFoldDB" id="A0A552UIR7"/>
<dbReference type="Proteomes" id="UP000317894">
    <property type="component" value="Unassembled WGS sequence"/>
</dbReference>